<comment type="caution">
    <text evidence="1">The sequence shown here is derived from an EMBL/GenBank/DDBJ whole genome shotgun (WGS) entry which is preliminary data.</text>
</comment>
<proteinExistence type="predicted"/>
<evidence type="ECO:0000313" key="1">
    <source>
        <dbReference type="EMBL" id="GJE28502.1"/>
    </source>
</evidence>
<protein>
    <submittedName>
        <fullName evidence="1">Uncharacterized protein</fullName>
    </submittedName>
</protein>
<gene>
    <name evidence="1" type="ORF">LKMONMHP_3373</name>
</gene>
<accession>A0ABQ4TDU5</accession>
<dbReference type="Proteomes" id="UP001055156">
    <property type="component" value="Unassembled WGS sequence"/>
</dbReference>
<reference evidence="1" key="2">
    <citation type="submission" date="2021-08" db="EMBL/GenBank/DDBJ databases">
        <authorList>
            <person name="Tani A."/>
            <person name="Ola A."/>
            <person name="Ogura Y."/>
            <person name="Katsura K."/>
            <person name="Hayashi T."/>
        </authorList>
    </citation>
    <scope>NUCLEOTIDE SEQUENCE</scope>
    <source>
        <strain evidence="1">NBRC 15689</strain>
    </source>
</reference>
<reference evidence="1" key="1">
    <citation type="journal article" date="2021" name="Front. Microbiol.">
        <title>Comprehensive Comparative Genomics and Phenotyping of Methylobacterium Species.</title>
        <authorList>
            <person name="Alessa O."/>
            <person name="Ogura Y."/>
            <person name="Fujitani Y."/>
            <person name="Takami H."/>
            <person name="Hayashi T."/>
            <person name="Sahin N."/>
            <person name="Tani A."/>
        </authorList>
    </citation>
    <scope>NUCLEOTIDE SEQUENCE</scope>
    <source>
        <strain evidence="1">NBRC 15689</strain>
    </source>
</reference>
<evidence type="ECO:0000313" key="2">
    <source>
        <dbReference type="Proteomes" id="UP001055156"/>
    </source>
</evidence>
<dbReference type="RefSeq" id="WP_238312543.1">
    <property type="nucleotide sequence ID" value="NZ_BPQV01000010.1"/>
</dbReference>
<name>A0ABQ4TDU5_METOR</name>
<keyword evidence="2" id="KW-1185">Reference proteome</keyword>
<dbReference type="EMBL" id="BPQV01000010">
    <property type="protein sequence ID" value="GJE28502.1"/>
    <property type="molecule type" value="Genomic_DNA"/>
</dbReference>
<organism evidence="1 2">
    <name type="scientific">Methylobacterium organophilum</name>
    <dbReference type="NCBI Taxonomy" id="410"/>
    <lineage>
        <taxon>Bacteria</taxon>
        <taxon>Pseudomonadati</taxon>
        <taxon>Pseudomonadota</taxon>
        <taxon>Alphaproteobacteria</taxon>
        <taxon>Hyphomicrobiales</taxon>
        <taxon>Methylobacteriaceae</taxon>
        <taxon>Methylobacterium</taxon>
    </lineage>
</organism>
<sequence>MKPGDAVVFARLDLAETLGIWRNAKGRVVGIRTGYGRAPTVDVKFDGHETLQEYLPTVFRRVN</sequence>